<evidence type="ECO:0000313" key="2">
    <source>
        <dbReference type="EMBL" id="KAJ1189672.1"/>
    </source>
</evidence>
<proteinExistence type="predicted"/>
<comment type="caution">
    <text evidence="2">The sequence shown here is derived from an EMBL/GenBank/DDBJ whole genome shotgun (WGS) entry which is preliminary data.</text>
</comment>
<sequence length="165" mass="17640">MTGGRERGALYKETHQYCGALGDAAGSAFFFAFFCKTLHVATLRPPVLEGKRATSSLQAPAGSPSGSVSRKHRASRLARIRSAASAGNQAAEAGPSSATRGILFRYGPQDEEGGGSFGFEHAHSAPKPTPARSSRREEHRGEWRAEAPELWGKAQQWFVSPSSPK</sequence>
<feature type="compositionally biased region" description="Basic and acidic residues" evidence="1">
    <location>
        <begin position="134"/>
        <end position="147"/>
    </location>
</feature>
<evidence type="ECO:0000313" key="3">
    <source>
        <dbReference type="Proteomes" id="UP001066276"/>
    </source>
</evidence>
<dbReference type="AlphaFoldDB" id="A0AAV7ULJ7"/>
<feature type="region of interest" description="Disordered" evidence="1">
    <location>
        <begin position="53"/>
        <end position="165"/>
    </location>
</feature>
<accession>A0AAV7ULJ7</accession>
<feature type="compositionally biased region" description="Polar residues" evidence="1">
    <location>
        <begin position="53"/>
        <end position="68"/>
    </location>
</feature>
<evidence type="ECO:0000256" key="1">
    <source>
        <dbReference type="SAM" id="MobiDB-lite"/>
    </source>
</evidence>
<protein>
    <submittedName>
        <fullName evidence="2">Uncharacterized protein</fullName>
    </submittedName>
</protein>
<dbReference type="EMBL" id="JANPWB010000005">
    <property type="protein sequence ID" value="KAJ1189672.1"/>
    <property type="molecule type" value="Genomic_DNA"/>
</dbReference>
<reference evidence="2" key="1">
    <citation type="journal article" date="2022" name="bioRxiv">
        <title>Sequencing and chromosome-scale assembly of the giantPleurodeles waltlgenome.</title>
        <authorList>
            <person name="Brown T."/>
            <person name="Elewa A."/>
            <person name="Iarovenko S."/>
            <person name="Subramanian E."/>
            <person name="Araus A.J."/>
            <person name="Petzold A."/>
            <person name="Susuki M."/>
            <person name="Suzuki K.-i.T."/>
            <person name="Hayashi T."/>
            <person name="Toyoda A."/>
            <person name="Oliveira C."/>
            <person name="Osipova E."/>
            <person name="Leigh N.D."/>
            <person name="Simon A."/>
            <person name="Yun M.H."/>
        </authorList>
    </citation>
    <scope>NUCLEOTIDE SEQUENCE</scope>
    <source>
        <strain evidence="2">20211129_DDA</strain>
        <tissue evidence="2">Liver</tissue>
    </source>
</reference>
<gene>
    <name evidence="2" type="ORF">NDU88_006415</name>
</gene>
<dbReference type="Proteomes" id="UP001066276">
    <property type="component" value="Chromosome 3_1"/>
</dbReference>
<feature type="compositionally biased region" description="Low complexity" evidence="1">
    <location>
        <begin position="80"/>
        <end position="94"/>
    </location>
</feature>
<keyword evidence="3" id="KW-1185">Reference proteome</keyword>
<name>A0AAV7ULJ7_PLEWA</name>
<feature type="compositionally biased region" description="Basic residues" evidence="1">
    <location>
        <begin position="69"/>
        <end position="79"/>
    </location>
</feature>
<organism evidence="2 3">
    <name type="scientific">Pleurodeles waltl</name>
    <name type="common">Iberian ribbed newt</name>
    <dbReference type="NCBI Taxonomy" id="8319"/>
    <lineage>
        <taxon>Eukaryota</taxon>
        <taxon>Metazoa</taxon>
        <taxon>Chordata</taxon>
        <taxon>Craniata</taxon>
        <taxon>Vertebrata</taxon>
        <taxon>Euteleostomi</taxon>
        <taxon>Amphibia</taxon>
        <taxon>Batrachia</taxon>
        <taxon>Caudata</taxon>
        <taxon>Salamandroidea</taxon>
        <taxon>Salamandridae</taxon>
        <taxon>Pleurodelinae</taxon>
        <taxon>Pleurodeles</taxon>
    </lineage>
</organism>